<sequence>MRVPRQRKLHVRLAIPQGSASDVMVGYIHTVKGRTSHSNVAATSKYAMNAARADISEDSLEQLVYALDSSDFPIVPKQFQDIKHDKELLLADDNWCCFYCKIMPGRGQRLIMNRGARATHRGICSRRSSR</sequence>
<evidence type="ECO:0000313" key="1">
    <source>
        <dbReference type="EMBL" id="KAK6358231.1"/>
    </source>
</evidence>
<comment type="caution">
    <text evidence="1">The sequence shown here is derived from an EMBL/GenBank/DDBJ whole genome shotgun (WGS) entry which is preliminary data.</text>
</comment>
<protein>
    <submittedName>
        <fullName evidence="1">Uncharacterized protein</fullName>
    </submittedName>
</protein>
<dbReference type="AlphaFoldDB" id="A0AAV9V862"/>
<evidence type="ECO:0000313" key="2">
    <source>
        <dbReference type="Proteomes" id="UP001373714"/>
    </source>
</evidence>
<reference evidence="1 2" key="1">
    <citation type="submission" date="2019-10" db="EMBL/GenBank/DDBJ databases">
        <authorList>
            <person name="Palmer J.M."/>
        </authorList>
    </citation>
    <scope>NUCLEOTIDE SEQUENCE [LARGE SCALE GENOMIC DNA]</scope>
    <source>
        <strain evidence="1 2">TWF730</strain>
    </source>
</reference>
<keyword evidence="2" id="KW-1185">Reference proteome</keyword>
<gene>
    <name evidence="1" type="ORF">TWF730_007581</name>
</gene>
<organism evidence="1 2">
    <name type="scientific">Orbilia blumenaviensis</name>
    <dbReference type="NCBI Taxonomy" id="1796055"/>
    <lineage>
        <taxon>Eukaryota</taxon>
        <taxon>Fungi</taxon>
        <taxon>Dikarya</taxon>
        <taxon>Ascomycota</taxon>
        <taxon>Pezizomycotina</taxon>
        <taxon>Orbiliomycetes</taxon>
        <taxon>Orbiliales</taxon>
        <taxon>Orbiliaceae</taxon>
        <taxon>Orbilia</taxon>
    </lineage>
</organism>
<name>A0AAV9V862_9PEZI</name>
<accession>A0AAV9V862</accession>
<dbReference type="Proteomes" id="UP001373714">
    <property type="component" value="Unassembled WGS sequence"/>
</dbReference>
<proteinExistence type="predicted"/>
<dbReference type="EMBL" id="JAVHNS010000004">
    <property type="protein sequence ID" value="KAK6358231.1"/>
    <property type="molecule type" value="Genomic_DNA"/>
</dbReference>